<feature type="non-terminal residue" evidence="1">
    <location>
        <position position="1"/>
    </location>
</feature>
<reference evidence="1" key="2">
    <citation type="journal article" date="2023" name="Science">
        <title>Genomic signatures of disease resistance in endangered staghorn corals.</title>
        <authorList>
            <person name="Vollmer S.V."/>
            <person name="Selwyn J.D."/>
            <person name="Despard B.A."/>
            <person name="Roesel C.L."/>
        </authorList>
    </citation>
    <scope>NUCLEOTIDE SEQUENCE</scope>
    <source>
        <strain evidence="1">K2</strain>
    </source>
</reference>
<sequence length="87" mass="9880">ISRQEGALTPLRFIVIQITAKDNSAVTKFTSIEFLTGMTMIEKSKSFYTTFELETILHELNKKASRGIGLLSNIRCFASMRNKLHLQ</sequence>
<proteinExistence type="predicted"/>
<gene>
    <name evidence="1" type="ORF">P5673_033734</name>
</gene>
<protein>
    <submittedName>
        <fullName evidence="1">Uncharacterized protein</fullName>
    </submittedName>
</protein>
<evidence type="ECO:0000313" key="1">
    <source>
        <dbReference type="EMBL" id="KAK2546655.1"/>
    </source>
</evidence>
<dbReference type="AlphaFoldDB" id="A0AAD9PPR6"/>
<dbReference type="Proteomes" id="UP001249851">
    <property type="component" value="Unassembled WGS sequence"/>
</dbReference>
<reference evidence="1" key="1">
    <citation type="journal article" date="2023" name="G3 (Bethesda)">
        <title>Whole genome assembly and annotation of the endangered Caribbean coral Acropora cervicornis.</title>
        <authorList>
            <person name="Selwyn J.D."/>
            <person name="Vollmer S.V."/>
        </authorList>
    </citation>
    <scope>NUCLEOTIDE SEQUENCE</scope>
    <source>
        <strain evidence="1">K2</strain>
    </source>
</reference>
<keyword evidence="2" id="KW-1185">Reference proteome</keyword>
<evidence type="ECO:0000313" key="2">
    <source>
        <dbReference type="Proteomes" id="UP001249851"/>
    </source>
</evidence>
<name>A0AAD9PPR6_ACRCE</name>
<organism evidence="1 2">
    <name type="scientific">Acropora cervicornis</name>
    <name type="common">Staghorn coral</name>
    <dbReference type="NCBI Taxonomy" id="6130"/>
    <lineage>
        <taxon>Eukaryota</taxon>
        <taxon>Metazoa</taxon>
        <taxon>Cnidaria</taxon>
        <taxon>Anthozoa</taxon>
        <taxon>Hexacorallia</taxon>
        <taxon>Scleractinia</taxon>
        <taxon>Astrocoeniina</taxon>
        <taxon>Acroporidae</taxon>
        <taxon>Acropora</taxon>
    </lineage>
</organism>
<comment type="caution">
    <text evidence="1">The sequence shown here is derived from an EMBL/GenBank/DDBJ whole genome shotgun (WGS) entry which is preliminary data.</text>
</comment>
<dbReference type="EMBL" id="JARQWQ010000357">
    <property type="protein sequence ID" value="KAK2546655.1"/>
    <property type="molecule type" value="Genomic_DNA"/>
</dbReference>
<accession>A0AAD9PPR6</accession>